<comment type="caution">
    <text evidence="1">The sequence shown here is derived from an EMBL/GenBank/DDBJ whole genome shotgun (WGS) entry which is preliminary data.</text>
</comment>
<sequence>MSRIVWDAKHQGLKSEHLTKFQWHDRSRGRFSDGFSNFGMELQIGRCPRKQIECRPYCHRLFSSAWRRHSRPATMWHICNHQIATSQARSASCLNL</sequence>
<dbReference type="VEuPathDB" id="FungiDB:I7I52_04982"/>
<dbReference type="EMBL" id="JAEVHI010000004">
    <property type="protein sequence ID" value="KAG5293606.1"/>
    <property type="molecule type" value="Genomic_DNA"/>
</dbReference>
<name>A0A8H7YM38_AJECA</name>
<accession>A0A8H7YM38</accession>
<protein>
    <submittedName>
        <fullName evidence="1">Uncharacterized protein</fullName>
    </submittedName>
</protein>
<dbReference type="OrthoDB" id="10623303at2759"/>
<organism evidence="1 2">
    <name type="scientific">Ajellomyces capsulatus</name>
    <name type="common">Darling's disease fungus</name>
    <name type="synonym">Histoplasma capsulatum</name>
    <dbReference type="NCBI Taxonomy" id="5037"/>
    <lineage>
        <taxon>Eukaryota</taxon>
        <taxon>Fungi</taxon>
        <taxon>Dikarya</taxon>
        <taxon>Ascomycota</taxon>
        <taxon>Pezizomycotina</taxon>
        <taxon>Eurotiomycetes</taxon>
        <taxon>Eurotiomycetidae</taxon>
        <taxon>Onygenales</taxon>
        <taxon>Ajellomycetaceae</taxon>
        <taxon>Histoplasma</taxon>
    </lineage>
</organism>
<dbReference type="AlphaFoldDB" id="A0A8H7YM38"/>
<evidence type="ECO:0000313" key="2">
    <source>
        <dbReference type="Proteomes" id="UP000670092"/>
    </source>
</evidence>
<proteinExistence type="predicted"/>
<reference evidence="1 2" key="1">
    <citation type="submission" date="2021-01" db="EMBL/GenBank/DDBJ databases">
        <title>Chromosome-level genome assembly of a human fungal pathogen reveals clustering of transcriptionally co-regulated genes.</title>
        <authorList>
            <person name="Voorhies M."/>
            <person name="Cohen S."/>
            <person name="Shea T.P."/>
            <person name="Petrus S."/>
            <person name="Munoz J.F."/>
            <person name="Poplawski S."/>
            <person name="Goldman W.E."/>
            <person name="Michael T."/>
            <person name="Cuomo C.A."/>
            <person name="Sil A."/>
            <person name="Beyhan S."/>
        </authorList>
    </citation>
    <scope>NUCLEOTIDE SEQUENCE [LARGE SCALE GENOMIC DNA]</scope>
    <source>
        <strain evidence="1 2">G184AR</strain>
    </source>
</reference>
<gene>
    <name evidence="1" type="ORF">I7I52_04982</name>
</gene>
<evidence type="ECO:0000313" key="1">
    <source>
        <dbReference type="EMBL" id="KAG5293606.1"/>
    </source>
</evidence>
<dbReference type="Proteomes" id="UP000670092">
    <property type="component" value="Unassembled WGS sequence"/>
</dbReference>